<proteinExistence type="predicted"/>
<keyword evidence="4" id="KW-1185">Reference proteome</keyword>
<dbReference type="Proteomes" id="UP000828251">
    <property type="component" value="Unassembled WGS sequence"/>
</dbReference>
<dbReference type="InterPro" id="IPR056706">
    <property type="entry name" value="DUF7804"/>
</dbReference>
<organism evidence="3 4">
    <name type="scientific">Gossypium stocksii</name>
    <dbReference type="NCBI Taxonomy" id="47602"/>
    <lineage>
        <taxon>Eukaryota</taxon>
        <taxon>Viridiplantae</taxon>
        <taxon>Streptophyta</taxon>
        <taxon>Embryophyta</taxon>
        <taxon>Tracheophyta</taxon>
        <taxon>Spermatophyta</taxon>
        <taxon>Magnoliopsida</taxon>
        <taxon>eudicotyledons</taxon>
        <taxon>Gunneridae</taxon>
        <taxon>Pentapetalae</taxon>
        <taxon>rosids</taxon>
        <taxon>malvids</taxon>
        <taxon>Malvales</taxon>
        <taxon>Malvaceae</taxon>
        <taxon>Malvoideae</taxon>
        <taxon>Gossypium</taxon>
    </lineage>
</organism>
<dbReference type="OrthoDB" id="2013011at2759"/>
<comment type="caution">
    <text evidence="3">The sequence shown here is derived from an EMBL/GenBank/DDBJ whole genome shotgun (WGS) entry which is preliminary data.</text>
</comment>
<evidence type="ECO:0000256" key="1">
    <source>
        <dbReference type="SAM" id="MobiDB-lite"/>
    </source>
</evidence>
<name>A0A9D3ZE45_9ROSI</name>
<evidence type="ECO:0000313" key="3">
    <source>
        <dbReference type="EMBL" id="KAH1030395.1"/>
    </source>
</evidence>
<dbReference type="EMBL" id="JAIQCV010000013">
    <property type="protein sequence ID" value="KAH1030395.1"/>
    <property type="molecule type" value="Genomic_DNA"/>
</dbReference>
<evidence type="ECO:0000259" key="2">
    <source>
        <dbReference type="Pfam" id="PF25089"/>
    </source>
</evidence>
<evidence type="ECO:0000313" key="4">
    <source>
        <dbReference type="Proteomes" id="UP000828251"/>
    </source>
</evidence>
<sequence>MPVLILFQIQWKLGKANVLIYIRTYIYLYLYLYQSDIIRPILNTLFLLFHFALRKSITSEPGRATMAVVCSVGCGCGSVSFQRCESLMLSNPISSKPRTSKIFATTPPPPSSKLAGGGSLQSLQPKQSSSKNKRKGIPYEKMDDWMRDSVAEIVKKLPESPLLIHVYSENATMETTAVEENWVSMKQKWKKGERAMPDGVIFVDQIQGVEEGTWGIVVQSKSEEEEEDGCGSGPGSEPVPPACYLLKTTSEVGSGLGLRCTHFCLVKVNSFRESAFSQLKNCWLLQGN</sequence>
<feature type="region of interest" description="Disordered" evidence="1">
    <location>
        <begin position="98"/>
        <end position="139"/>
    </location>
</feature>
<protein>
    <recommendedName>
        <fullName evidence="2">DUF7804 domain-containing protein</fullName>
    </recommendedName>
</protein>
<gene>
    <name evidence="3" type="ORF">J1N35_042569</name>
</gene>
<dbReference type="Pfam" id="PF25089">
    <property type="entry name" value="DUF7804"/>
    <property type="match status" value="1"/>
</dbReference>
<dbReference type="PANTHER" id="PTHR35127:SF1">
    <property type="entry name" value="GENOME ASSEMBLY, CHROMOSOME: A10"/>
    <property type="match status" value="1"/>
</dbReference>
<accession>A0A9D3ZE45</accession>
<feature type="domain" description="DUF7804" evidence="2">
    <location>
        <begin position="137"/>
        <end position="211"/>
    </location>
</feature>
<reference evidence="3 4" key="1">
    <citation type="journal article" date="2021" name="Plant Biotechnol. J.">
        <title>Multi-omics assisted identification of the key and species-specific regulatory components of drought-tolerant mechanisms in Gossypium stocksii.</title>
        <authorList>
            <person name="Yu D."/>
            <person name="Ke L."/>
            <person name="Zhang D."/>
            <person name="Wu Y."/>
            <person name="Sun Y."/>
            <person name="Mei J."/>
            <person name="Sun J."/>
            <person name="Sun Y."/>
        </authorList>
    </citation>
    <scope>NUCLEOTIDE SEQUENCE [LARGE SCALE GENOMIC DNA]</scope>
    <source>
        <strain evidence="4">cv. E1</strain>
        <tissue evidence="3">Leaf</tissue>
    </source>
</reference>
<dbReference type="PANTHER" id="PTHR35127">
    <property type="entry name" value="OS03G0736900 PROTEIN"/>
    <property type="match status" value="1"/>
</dbReference>
<dbReference type="AlphaFoldDB" id="A0A9D3ZE45"/>
<feature type="compositionally biased region" description="Low complexity" evidence="1">
    <location>
        <begin position="120"/>
        <end position="130"/>
    </location>
</feature>